<accession>A0A9W8KVH9</accession>
<dbReference type="SUPFAM" id="SSF58038">
    <property type="entry name" value="SNARE fusion complex"/>
    <property type="match status" value="1"/>
</dbReference>
<evidence type="ECO:0000259" key="10">
    <source>
        <dbReference type="PROSITE" id="PS50192"/>
    </source>
</evidence>
<dbReference type="PANTHER" id="PTHR12791">
    <property type="entry name" value="GOLGI SNARE BET1-RELATED"/>
    <property type="match status" value="1"/>
</dbReference>
<feature type="domain" description="T-SNARE coiled-coil homology" evidence="10">
    <location>
        <begin position="10"/>
        <end position="72"/>
    </location>
</feature>
<dbReference type="InterPro" id="IPR039899">
    <property type="entry name" value="BET1_SNARE"/>
</dbReference>
<dbReference type="InterPro" id="IPR000727">
    <property type="entry name" value="T_SNARE_dom"/>
</dbReference>
<name>A0A9W8KVH9_9FUNG</name>
<keyword evidence="2" id="KW-0813">Transport</keyword>
<evidence type="ECO:0000256" key="6">
    <source>
        <dbReference type="ARBA" id="ARBA00023034"/>
    </source>
</evidence>
<dbReference type="Gene3D" id="1.20.5.110">
    <property type="match status" value="1"/>
</dbReference>
<keyword evidence="7 9" id="KW-0472">Membrane</keyword>
<dbReference type="GO" id="GO:0015031">
    <property type="term" value="P:protein transport"/>
    <property type="evidence" value="ECO:0007669"/>
    <property type="project" value="UniProtKB-KW"/>
</dbReference>
<dbReference type="AlphaFoldDB" id="A0A9W8KVH9"/>
<feature type="transmembrane region" description="Helical" evidence="9">
    <location>
        <begin position="80"/>
        <end position="99"/>
    </location>
</feature>
<proteinExistence type="predicted"/>
<comment type="caution">
    <text evidence="11">The sequence shown here is derived from an EMBL/GenBank/DDBJ whole genome shotgun (WGS) entry which is preliminary data.</text>
</comment>
<reference evidence="11" key="1">
    <citation type="submission" date="2022-07" db="EMBL/GenBank/DDBJ databases">
        <title>Phylogenomic reconstructions and comparative analyses of Kickxellomycotina fungi.</title>
        <authorList>
            <person name="Reynolds N.K."/>
            <person name="Stajich J.E."/>
            <person name="Barry K."/>
            <person name="Grigoriev I.V."/>
            <person name="Crous P."/>
            <person name="Smith M.E."/>
        </authorList>
    </citation>
    <scope>NUCLEOTIDE SEQUENCE</scope>
    <source>
        <strain evidence="11">NRRL 3115</strain>
    </source>
</reference>
<dbReference type="CDD" id="cd15853">
    <property type="entry name" value="SNARE_Bet1"/>
    <property type="match status" value="1"/>
</dbReference>
<keyword evidence="4" id="KW-0653">Protein transport</keyword>
<comment type="subcellular location">
    <subcellularLocation>
        <location evidence="8">Endomembrane system</location>
        <topology evidence="8">Single-pass type IV membrane protein</topology>
    </subcellularLocation>
    <subcellularLocation>
        <location evidence="1">Golgi apparatus membrane</location>
    </subcellularLocation>
</comment>
<sequence length="113" mass="12860">MMDAGQSEAFELEQQNDSHLESLAAKVSALHSVTININSEAYDQNRLLDTTNESFNRFGNMFGRTRRQLTHTLATANSRFLCYMVLILVFGVISLYYIGKYALSGLWEPYELP</sequence>
<evidence type="ECO:0000256" key="5">
    <source>
        <dbReference type="ARBA" id="ARBA00022989"/>
    </source>
</evidence>
<keyword evidence="3 9" id="KW-0812">Transmembrane</keyword>
<evidence type="ECO:0000256" key="4">
    <source>
        <dbReference type="ARBA" id="ARBA00022927"/>
    </source>
</evidence>
<keyword evidence="5 9" id="KW-1133">Transmembrane helix</keyword>
<evidence type="ECO:0000256" key="3">
    <source>
        <dbReference type="ARBA" id="ARBA00022692"/>
    </source>
</evidence>
<gene>
    <name evidence="11" type="ORF">GGI25_004528</name>
</gene>
<dbReference type="OrthoDB" id="3063237at2759"/>
<evidence type="ECO:0000256" key="7">
    <source>
        <dbReference type="ARBA" id="ARBA00023136"/>
    </source>
</evidence>
<dbReference type="Proteomes" id="UP001151518">
    <property type="component" value="Unassembled WGS sequence"/>
</dbReference>
<evidence type="ECO:0000256" key="2">
    <source>
        <dbReference type="ARBA" id="ARBA00022448"/>
    </source>
</evidence>
<dbReference type="GO" id="GO:0000139">
    <property type="term" value="C:Golgi membrane"/>
    <property type="evidence" value="ECO:0007669"/>
    <property type="project" value="UniProtKB-SubCell"/>
</dbReference>
<dbReference type="EMBL" id="JANBTW010000062">
    <property type="protein sequence ID" value="KAJ2673961.1"/>
    <property type="molecule type" value="Genomic_DNA"/>
</dbReference>
<dbReference type="PROSITE" id="PS50192">
    <property type="entry name" value="T_SNARE"/>
    <property type="match status" value="1"/>
</dbReference>
<evidence type="ECO:0000256" key="8">
    <source>
        <dbReference type="ARBA" id="ARBA00046280"/>
    </source>
</evidence>
<protein>
    <recommendedName>
        <fullName evidence="10">t-SNARE coiled-coil homology domain-containing protein</fullName>
    </recommendedName>
</protein>
<organism evidence="11 12">
    <name type="scientific">Coemansia spiralis</name>
    <dbReference type="NCBI Taxonomy" id="417178"/>
    <lineage>
        <taxon>Eukaryota</taxon>
        <taxon>Fungi</taxon>
        <taxon>Fungi incertae sedis</taxon>
        <taxon>Zoopagomycota</taxon>
        <taxon>Kickxellomycotina</taxon>
        <taxon>Kickxellomycetes</taxon>
        <taxon>Kickxellales</taxon>
        <taxon>Kickxellaceae</taxon>
        <taxon>Coemansia</taxon>
    </lineage>
</organism>
<evidence type="ECO:0000256" key="9">
    <source>
        <dbReference type="SAM" id="Phobius"/>
    </source>
</evidence>
<keyword evidence="6" id="KW-0333">Golgi apparatus</keyword>
<evidence type="ECO:0000313" key="11">
    <source>
        <dbReference type="EMBL" id="KAJ2673961.1"/>
    </source>
</evidence>
<evidence type="ECO:0000313" key="12">
    <source>
        <dbReference type="Proteomes" id="UP001151518"/>
    </source>
</evidence>
<evidence type="ECO:0000256" key="1">
    <source>
        <dbReference type="ARBA" id="ARBA00004394"/>
    </source>
</evidence>